<name>A0A812T708_9DINO</name>
<dbReference type="EMBL" id="CAJNJA010023505">
    <property type="protein sequence ID" value="CAE7511921.1"/>
    <property type="molecule type" value="Genomic_DNA"/>
</dbReference>
<evidence type="ECO:0000313" key="1">
    <source>
        <dbReference type="EMBL" id="CAE7511921.1"/>
    </source>
</evidence>
<gene>
    <name evidence="1" type="primary">Dnajb9</name>
    <name evidence="1" type="ORF">SNEC2469_LOCUS14625</name>
</gene>
<reference evidence="1" key="1">
    <citation type="submission" date="2021-02" db="EMBL/GenBank/DDBJ databases">
        <authorList>
            <person name="Dougan E. K."/>
            <person name="Rhodes N."/>
            <person name="Thang M."/>
            <person name="Chan C."/>
        </authorList>
    </citation>
    <scope>NUCLEOTIDE SEQUENCE</scope>
</reference>
<dbReference type="AlphaFoldDB" id="A0A812T708"/>
<comment type="caution">
    <text evidence="1">The sequence shown here is derived from an EMBL/GenBank/DDBJ whole genome shotgun (WGS) entry which is preliminary data.</text>
</comment>
<proteinExistence type="predicted"/>
<protein>
    <submittedName>
        <fullName evidence="1">Dnajb9 protein</fullName>
    </submittedName>
</protein>
<keyword evidence="2" id="KW-1185">Reference proteome</keyword>
<sequence length="79" mass="9100">ALREARREADYPQAAPVLKELGALDEQGRINWKQLQQSRLFTELNRVFWRQQVHGASFGLAGALLAKWVRRREDALKNG</sequence>
<evidence type="ECO:0000313" key="2">
    <source>
        <dbReference type="Proteomes" id="UP000601435"/>
    </source>
</evidence>
<feature type="non-terminal residue" evidence="1">
    <location>
        <position position="79"/>
    </location>
</feature>
<accession>A0A812T708</accession>
<organism evidence="1 2">
    <name type="scientific">Symbiodinium necroappetens</name>
    <dbReference type="NCBI Taxonomy" id="1628268"/>
    <lineage>
        <taxon>Eukaryota</taxon>
        <taxon>Sar</taxon>
        <taxon>Alveolata</taxon>
        <taxon>Dinophyceae</taxon>
        <taxon>Suessiales</taxon>
        <taxon>Symbiodiniaceae</taxon>
        <taxon>Symbiodinium</taxon>
    </lineage>
</organism>
<dbReference type="Proteomes" id="UP000601435">
    <property type="component" value="Unassembled WGS sequence"/>
</dbReference>
<dbReference type="OrthoDB" id="445357at2759"/>